<evidence type="ECO:0000256" key="3">
    <source>
        <dbReference type="ARBA" id="ARBA00022989"/>
    </source>
</evidence>
<evidence type="ECO:0000256" key="4">
    <source>
        <dbReference type="ARBA" id="ARBA00023136"/>
    </source>
</evidence>
<comment type="subcellular location">
    <subcellularLocation>
        <location evidence="1">Membrane</location>
        <topology evidence="1">Multi-pass membrane protein</topology>
    </subcellularLocation>
</comment>
<evidence type="ECO:0000256" key="2">
    <source>
        <dbReference type="ARBA" id="ARBA00022692"/>
    </source>
</evidence>
<keyword evidence="3 5" id="KW-1133">Transmembrane helix</keyword>
<dbReference type="InterPro" id="IPR029044">
    <property type="entry name" value="Nucleotide-diphossugar_trans"/>
</dbReference>
<reference evidence="7" key="1">
    <citation type="submission" date="2019-08" db="EMBL/GenBank/DDBJ databases">
        <authorList>
            <person name="Kucharzyk K."/>
            <person name="Murdoch R.W."/>
            <person name="Higgins S."/>
            <person name="Loffler F."/>
        </authorList>
    </citation>
    <scope>NUCLEOTIDE SEQUENCE</scope>
</reference>
<evidence type="ECO:0000313" key="7">
    <source>
        <dbReference type="EMBL" id="MPM96052.1"/>
    </source>
</evidence>
<sequence length="276" mass="31543">MSYIYEQYPADEGVVTIDADGQHLPQDIIRVSRAWEAAPEKLVLGSREFTGNVPFKSRAGNAITRFVFALSTGVKIFDTQTGLRAFGVFRIPMMLEMKGDRYEYEINVLLYATRHRNPIEEVTIETVYIEDNRSSHFNPIRDAWRIYKMILFFVASSVVAMLLDYVLVLLFSSATKGMAQSLLISVVGARVLSSLANYFMNCKLVFENRNRSSILRYYILVACILAVNYGLMVLITHFIPLAIGKIIVEFILYPVSFFMQRKYVFPPESEEIGHDL</sequence>
<gene>
    <name evidence="7" type="ORF">SDC9_143208</name>
</gene>
<evidence type="ECO:0000259" key="6">
    <source>
        <dbReference type="Pfam" id="PF04138"/>
    </source>
</evidence>
<keyword evidence="2 5" id="KW-0812">Transmembrane</keyword>
<feature type="transmembrane region" description="Helical" evidence="5">
    <location>
        <begin position="217"/>
        <end position="235"/>
    </location>
</feature>
<dbReference type="GO" id="GO:0016020">
    <property type="term" value="C:membrane"/>
    <property type="evidence" value="ECO:0007669"/>
    <property type="project" value="UniProtKB-SubCell"/>
</dbReference>
<comment type="caution">
    <text evidence="7">The sequence shown here is derived from an EMBL/GenBank/DDBJ whole genome shotgun (WGS) entry which is preliminary data.</text>
</comment>
<keyword evidence="4 5" id="KW-0472">Membrane</keyword>
<protein>
    <recommendedName>
        <fullName evidence="6">GtrA/DPMS transmembrane domain-containing protein</fullName>
    </recommendedName>
</protein>
<feature type="transmembrane region" description="Helical" evidence="5">
    <location>
        <begin position="150"/>
        <end position="171"/>
    </location>
</feature>
<evidence type="ECO:0000256" key="5">
    <source>
        <dbReference type="SAM" id="Phobius"/>
    </source>
</evidence>
<dbReference type="Pfam" id="PF04138">
    <property type="entry name" value="GtrA_DPMS_TM"/>
    <property type="match status" value="1"/>
</dbReference>
<proteinExistence type="predicted"/>
<feature type="transmembrane region" description="Helical" evidence="5">
    <location>
        <begin position="241"/>
        <end position="259"/>
    </location>
</feature>
<dbReference type="GO" id="GO:0000271">
    <property type="term" value="P:polysaccharide biosynthetic process"/>
    <property type="evidence" value="ECO:0007669"/>
    <property type="project" value="InterPro"/>
</dbReference>
<dbReference type="InterPro" id="IPR007267">
    <property type="entry name" value="GtrA_DPMS_TM"/>
</dbReference>
<feature type="domain" description="GtrA/DPMS transmembrane" evidence="6">
    <location>
        <begin position="153"/>
        <end position="265"/>
    </location>
</feature>
<evidence type="ECO:0000256" key="1">
    <source>
        <dbReference type="ARBA" id="ARBA00004141"/>
    </source>
</evidence>
<dbReference type="AlphaFoldDB" id="A0A645E676"/>
<accession>A0A645E676</accession>
<name>A0A645E676_9ZZZZ</name>
<feature type="transmembrane region" description="Helical" evidence="5">
    <location>
        <begin position="177"/>
        <end position="196"/>
    </location>
</feature>
<organism evidence="7">
    <name type="scientific">bioreactor metagenome</name>
    <dbReference type="NCBI Taxonomy" id="1076179"/>
    <lineage>
        <taxon>unclassified sequences</taxon>
        <taxon>metagenomes</taxon>
        <taxon>ecological metagenomes</taxon>
    </lineage>
</organism>
<dbReference type="Gene3D" id="3.90.550.10">
    <property type="entry name" value="Spore Coat Polysaccharide Biosynthesis Protein SpsA, Chain A"/>
    <property type="match status" value="1"/>
</dbReference>
<dbReference type="SUPFAM" id="SSF53448">
    <property type="entry name" value="Nucleotide-diphospho-sugar transferases"/>
    <property type="match status" value="1"/>
</dbReference>
<dbReference type="EMBL" id="VSSQ01042466">
    <property type="protein sequence ID" value="MPM96052.1"/>
    <property type="molecule type" value="Genomic_DNA"/>
</dbReference>